<sequence>MKKIKSSSFIIIIMSVIIFLLLGLSYYLFTENRKLDFKMNIGTYTGNNGRLISYPISDKDDYRAILFSLIDANSIEEPDIANKLPDASILIGDSKQGIGYLDSDVWFDNDKIIFNLGGKYNIDSKYKEISGDGVEYIIELISKYKPKNNFD</sequence>
<accession>A0A4S2DJB7</accession>
<keyword evidence="1" id="KW-0812">Transmembrane</keyword>
<reference evidence="2 3" key="1">
    <citation type="submission" date="2019-04" db="EMBL/GenBank/DDBJ databases">
        <title>Microbes associate with the intestines of laboratory mice.</title>
        <authorList>
            <person name="Navarre W."/>
            <person name="Wong E."/>
            <person name="Huang K."/>
            <person name="Tropini C."/>
            <person name="Ng K."/>
            <person name="Yu B."/>
        </authorList>
    </citation>
    <scope>NUCLEOTIDE SEQUENCE [LARGE SCALE GENOMIC DNA]</scope>
    <source>
        <strain evidence="2 3">NM50_B9-20</strain>
    </source>
</reference>
<dbReference type="Proteomes" id="UP000306888">
    <property type="component" value="Unassembled WGS sequence"/>
</dbReference>
<comment type="caution">
    <text evidence="2">The sequence shown here is derived from an EMBL/GenBank/DDBJ whole genome shotgun (WGS) entry which is preliminary data.</text>
</comment>
<dbReference type="EMBL" id="SRYR01000003">
    <property type="protein sequence ID" value="TGY42288.1"/>
    <property type="molecule type" value="Genomic_DNA"/>
</dbReference>
<evidence type="ECO:0000256" key="1">
    <source>
        <dbReference type="SAM" id="Phobius"/>
    </source>
</evidence>
<feature type="transmembrane region" description="Helical" evidence="1">
    <location>
        <begin position="6"/>
        <end position="29"/>
    </location>
</feature>
<proteinExistence type="predicted"/>
<organism evidence="2 3">
    <name type="scientific">Clostridium sartagoforme</name>
    <dbReference type="NCBI Taxonomy" id="84031"/>
    <lineage>
        <taxon>Bacteria</taxon>
        <taxon>Bacillati</taxon>
        <taxon>Bacillota</taxon>
        <taxon>Clostridia</taxon>
        <taxon>Eubacteriales</taxon>
        <taxon>Clostridiaceae</taxon>
        <taxon>Clostridium</taxon>
    </lineage>
</organism>
<keyword evidence="3" id="KW-1185">Reference proteome</keyword>
<evidence type="ECO:0000313" key="2">
    <source>
        <dbReference type="EMBL" id="TGY42288.1"/>
    </source>
</evidence>
<gene>
    <name evidence="2" type="ORF">E5347_08690</name>
</gene>
<keyword evidence="1" id="KW-1133">Transmembrane helix</keyword>
<dbReference type="RefSeq" id="WP_136006475.1">
    <property type="nucleotide sequence ID" value="NZ_SRYR01000003.1"/>
</dbReference>
<protein>
    <submittedName>
        <fullName evidence="2">Uncharacterized protein</fullName>
    </submittedName>
</protein>
<dbReference type="AlphaFoldDB" id="A0A4S2DJB7"/>
<name>A0A4S2DJB7_9CLOT</name>
<keyword evidence="1" id="KW-0472">Membrane</keyword>
<evidence type="ECO:0000313" key="3">
    <source>
        <dbReference type="Proteomes" id="UP000306888"/>
    </source>
</evidence>